<evidence type="ECO:0000256" key="2">
    <source>
        <dbReference type="SAM" id="Phobius"/>
    </source>
</evidence>
<comment type="caution">
    <text evidence="3">The sequence shown here is derived from an EMBL/GenBank/DDBJ whole genome shotgun (WGS) entry which is preliminary data.</text>
</comment>
<evidence type="ECO:0000313" key="3">
    <source>
        <dbReference type="EMBL" id="PIN11273.1"/>
    </source>
</evidence>
<feature type="compositionally biased region" description="Pro residues" evidence="1">
    <location>
        <begin position="57"/>
        <end position="68"/>
    </location>
</feature>
<dbReference type="EMBL" id="NKXS01002981">
    <property type="protein sequence ID" value="PIN11273.1"/>
    <property type="molecule type" value="Genomic_DNA"/>
</dbReference>
<sequence>MAKIVIIYNLFFIGLLLVIGLILSTENSLHRNDRRLRVGQPFPIQSPKPNQRFSPAPDFPPPPPTTLH</sequence>
<keyword evidence="2" id="KW-0812">Transmembrane</keyword>
<proteinExistence type="predicted"/>
<protein>
    <recommendedName>
        <fullName evidence="5">Transmembrane protein</fullName>
    </recommendedName>
</protein>
<dbReference type="AlphaFoldDB" id="A0A2G9H188"/>
<feature type="transmembrane region" description="Helical" evidence="2">
    <location>
        <begin position="6"/>
        <end position="25"/>
    </location>
</feature>
<evidence type="ECO:0000256" key="1">
    <source>
        <dbReference type="SAM" id="MobiDB-lite"/>
    </source>
</evidence>
<accession>A0A2G9H188</accession>
<feature type="region of interest" description="Disordered" evidence="1">
    <location>
        <begin position="39"/>
        <end position="68"/>
    </location>
</feature>
<dbReference type="Proteomes" id="UP000231279">
    <property type="component" value="Unassembled WGS sequence"/>
</dbReference>
<keyword evidence="2" id="KW-0472">Membrane</keyword>
<reference evidence="4" key="1">
    <citation type="journal article" date="2018" name="Gigascience">
        <title>Genome assembly of the Pink Ipe (Handroanthus impetiginosus, Bignoniaceae), a highly valued, ecologically keystone Neotropical timber forest tree.</title>
        <authorList>
            <person name="Silva-Junior O.B."/>
            <person name="Grattapaglia D."/>
            <person name="Novaes E."/>
            <person name="Collevatti R.G."/>
        </authorList>
    </citation>
    <scope>NUCLEOTIDE SEQUENCE [LARGE SCALE GENOMIC DNA]</scope>
    <source>
        <strain evidence="4">cv. UFG-1</strain>
    </source>
</reference>
<name>A0A2G9H188_9LAMI</name>
<keyword evidence="2" id="KW-1133">Transmembrane helix</keyword>
<gene>
    <name evidence="3" type="ORF">CDL12_16125</name>
</gene>
<organism evidence="3 4">
    <name type="scientific">Handroanthus impetiginosus</name>
    <dbReference type="NCBI Taxonomy" id="429701"/>
    <lineage>
        <taxon>Eukaryota</taxon>
        <taxon>Viridiplantae</taxon>
        <taxon>Streptophyta</taxon>
        <taxon>Embryophyta</taxon>
        <taxon>Tracheophyta</taxon>
        <taxon>Spermatophyta</taxon>
        <taxon>Magnoliopsida</taxon>
        <taxon>eudicotyledons</taxon>
        <taxon>Gunneridae</taxon>
        <taxon>Pentapetalae</taxon>
        <taxon>asterids</taxon>
        <taxon>lamiids</taxon>
        <taxon>Lamiales</taxon>
        <taxon>Bignoniaceae</taxon>
        <taxon>Crescentiina</taxon>
        <taxon>Tabebuia alliance</taxon>
        <taxon>Handroanthus</taxon>
    </lineage>
</organism>
<evidence type="ECO:0008006" key="5">
    <source>
        <dbReference type="Google" id="ProtNLM"/>
    </source>
</evidence>
<evidence type="ECO:0000313" key="4">
    <source>
        <dbReference type="Proteomes" id="UP000231279"/>
    </source>
</evidence>
<keyword evidence="4" id="KW-1185">Reference proteome</keyword>